<dbReference type="InterPro" id="IPR013766">
    <property type="entry name" value="Thioredoxin_domain"/>
</dbReference>
<dbReference type="Proteomes" id="UP000177360">
    <property type="component" value="Unassembled WGS sequence"/>
</dbReference>
<keyword evidence="1" id="KW-0472">Membrane</keyword>
<dbReference type="InterPro" id="IPR036249">
    <property type="entry name" value="Thioredoxin-like_sf"/>
</dbReference>
<reference evidence="3 4" key="1">
    <citation type="journal article" date="2016" name="Nat. Commun.">
        <title>Thousands of microbial genomes shed light on interconnected biogeochemical processes in an aquifer system.</title>
        <authorList>
            <person name="Anantharaman K."/>
            <person name="Brown C.T."/>
            <person name="Hug L.A."/>
            <person name="Sharon I."/>
            <person name="Castelle C.J."/>
            <person name="Probst A.J."/>
            <person name="Thomas B.C."/>
            <person name="Singh A."/>
            <person name="Wilkins M.J."/>
            <person name="Karaoz U."/>
            <person name="Brodie E.L."/>
            <person name="Williams K.H."/>
            <person name="Hubbard S.S."/>
            <person name="Banfield J.F."/>
        </authorList>
    </citation>
    <scope>NUCLEOTIDE SEQUENCE [LARGE SCALE GENOMIC DNA]</scope>
</reference>
<name>A0A1G2E0A9_9BACT</name>
<keyword evidence="1" id="KW-0812">Transmembrane</keyword>
<evidence type="ECO:0000313" key="4">
    <source>
        <dbReference type="Proteomes" id="UP000177360"/>
    </source>
</evidence>
<evidence type="ECO:0000313" key="3">
    <source>
        <dbReference type="EMBL" id="OGZ19296.1"/>
    </source>
</evidence>
<comment type="caution">
    <text evidence="3">The sequence shown here is derived from an EMBL/GenBank/DDBJ whole genome shotgun (WGS) entry which is preliminary data.</text>
</comment>
<accession>A0A1G2E0A9</accession>
<keyword evidence="1" id="KW-1133">Transmembrane helix</keyword>
<evidence type="ECO:0000256" key="1">
    <source>
        <dbReference type="SAM" id="Phobius"/>
    </source>
</evidence>
<organism evidence="3 4">
    <name type="scientific">Candidatus Nealsonbacteria bacterium RIFCSPHIGHO2_01_FULL_38_55</name>
    <dbReference type="NCBI Taxonomy" id="1801664"/>
    <lineage>
        <taxon>Bacteria</taxon>
        <taxon>Candidatus Nealsoniibacteriota</taxon>
    </lineage>
</organism>
<dbReference type="Gene3D" id="3.40.30.10">
    <property type="entry name" value="Glutaredoxin"/>
    <property type="match status" value="1"/>
</dbReference>
<dbReference type="EMBL" id="MHLZ01000038">
    <property type="protein sequence ID" value="OGZ19296.1"/>
    <property type="molecule type" value="Genomic_DNA"/>
</dbReference>
<dbReference type="Pfam" id="PF00085">
    <property type="entry name" value="Thioredoxin"/>
    <property type="match status" value="1"/>
</dbReference>
<feature type="domain" description="Thioredoxin" evidence="2">
    <location>
        <begin position="130"/>
        <end position="199"/>
    </location>
</feature>
<dbReference type="CDD" id="cd02947">
    <property type="entry name" value="TRX_family"/>
    <property type="match status" value="1"/>
</dbReference>
<proteinExistence type="predicted"/>
<dbReference type="AlphaFoldDB" id="A0A1G2E0A9"/>
<evidence type="ECO:0000259" key="2">
    <source>
        <dbReference type="Pfam" id="PF00085"/>
    </source>
</evidence>
<sequence length="243" mass="26784">MNKKTITMALIAVAGVLVIGALVYLNYPDKSGISGDNAQFGQQIAEKAINFINNNILRGNGTASLVDVGEENGFYKIKFSLQGNEMESYITKDGKFLFPEVINLEETSPVAVETDTTLGSFSVNNGEICKEGDKPVVYFFGSKTCPYCNWEYPIFKTIMEKFKKEVFFRDNMDLQADEDIFNKYSTGGIPTIVLGCKYYRVGSGETGGEEAEIKNITALTCKITGSNPSDICDEVKDLISQIQ</sequence>
<feature type="transmembrane region" description="Helical" evidence="1">
    <location>
        <begin position="6"/>
        <end position="25"/>
    </location>
</feature>
<dbReference type="SUPFAM" id="SSF52833">
    <property type="entry name" value="Thioredoxin-like"/>
    <property type="match status" value="1"/>
</dbReference>
<protein>
    <recommendedName>
        <fullName evidence="2">Thioredoxin domain-containing protein</fullName>
    </recommendedName>
</protein>
<gene>
    <name evidence="3" type="ORF">A2626_01660</name>
</gene>